<name>A0A9N8WR57_9GLOM</name>
<dbReference type="Pfam" id="PF07714">
    <property type="entry name" value="PK_Tyr_Ser-Thr"/>
    <property type="match status" value="1"/>
</dbReference>
<organism evidence="2 3">
    <name type="scientific">Racocetra fulgida</name>
    <dbReference type="NCBI Taxonomy" id="60492"/>
    <lineage>
        <taxon>Eukaryota</taxon>
        <taxon>Fungi</taxon>
        <taxon>Fungi incertae sedis</taxon>
        <taxon>Mucoromycota</taxon>
        <taxon>Glomeromycotina</taxon>
        <taxon>Glomeromycetes</taxon>
        <taxon>Diversisporales</taxon>
        <taxon>Gigasporaceae</taxon>
        <taxon>Racocetra</taxon>
    </lineage>
</organism>
<dbReference type="InterPro" id="IPR011009">
    <property type="entry name" value="Kinase-like_dom_sf"/>
</dbReference>
<dbReference type="GO" id="GO:0005524">
    <property type="term" value="F:ATP binding"/>
    <property type="evidence" value="ECO:0007669"/>
    <property type="project" value="InterPro"/>
</dbReference>
<dbReference type="InterPro" id="IPR001245">
    <property type="entry name" value="Ser-Thr/Tyr_kinase_cat_dom"/>
</dbReference>
<protein>
    <submittedName>
        <fullName evidence="2">15574_t:CDS:1</fullName>
    </submittedName>
</protein>
<evidence type="ECO:0000313" key="3">
    <source>
        <dbReference type="Proteomes" id="UP000789396"/>
    </source>
</evidence>
<keyword evidence="3" id="KW-1185">Reference proteome</keyword>
<dbReference type="GO" id="GO:0004674">
    <property type="term" value="F:protein serine/threonine kinase activity"/>
    <property type="evidence" value="ECO:0007669"/>
    <property type="project" value="TreeGrafter"/>
</dbReference>
<comment type="caution">
    <text evidence="2">The sequence shown here is derived from an EMBL/GenBank/DDBJ whole genome shotgun (WGS) entry which is preliminary data.</text>
</comment>
<feature type="domain" description="Protein kinase" evidence="1">
    <location>
        <begin position="1"/>
        <end position="199"/>
    </location>
</feature>
<dbReference type="InterPro" id="IPR054586">
    <property type="entry name" value="MACPF_1_fungal"/>
</dbReference>
<dbReference type="Proteomes" id="UP000789396">
    <property type="component" value="Unassembled WGS sequence"/>
</dbReference>
<dbReference type="InterPro" id="IPR000719">
    <property type="entry name" value="Prot_kinase_dom"/>
</dbReference>
<dbReference type="OrthoDB" id="2383649at2759"/>
<dbReference type="SUPFAM" id="SSF56112">
    <property type="entry name" value="Protein kinase-like (PK-like)"/>
    <property type="match status" value="1"/>
</dbReference>
<evidence type="ECO:0000259" key="1">
    <source>
        <dbReference type="PROSITE" id="PS50011"/>
    </source>
</evidence>
<dbReference type="EMBL" id="CAJVPZ010001504">
    <property type="protein sequence ID" value="CAG8493781.1"/>
    <property type="molecule type" value="Genomic_DNA"/>
</dbReference>
<dbReference type="InterPro" id="IPR051681">
    <property type="entry name" value="Ser/Thr_Kinases-Pseudokinases"/>
</dbReference>
<reference evidence="2" key="1">
    <citation type="submission" date="2021-06" db="EMBL/GenBank/DDBJ databases">
        <authorList>
            <person name="Kallberg Y."/>
            <person name="Tangrot J."/>
            <person name="Rosling A."/>
        </authorList>
    </citation>
    <scope>NUCLEOTIDE SEQUENCE</scope>
    <source>
        <strain evidence="2">IN212</strain>
    </source>
</reference>
<accession>A0A9N8WR57</accession>
<feature type="non-terminal residue" evidence="2">
    <location>
        <position position="1"/>
    </location>
</feature>
<dbReference type="Pfam" id="PF22693">
    <property type="entry name" value="MACPF_1"/>
    <property type="match status" value="1"/>
</dbReference>
<evidence type="ECO:0000313" key="2">
    <source>
        <dbReference type="EMBL" id="CAG8493781.1"/>
    </source>
</evidence>
<proteinExistence type="predicted"/>
<sequence length="864" mass="101515">KFLDEKNTNFIKSKDLNVIVKNKRFNLKNAPNLIVTKHSLADFYEEDINETEIEAILSSNNPKNIFIHKDTLKITNFGAITIFRQKDYLERIPYIDPQELKNYDEQFNYSQSCAQKSITQKSNIYSFGVLLWQISSGKTPYASIPYGIRVARIISGIREEAIHKTPQKYFELYQKCWEDDPDCSKALQILKTANINDVIENDYQMPKVVDTNFNDFDIIDEDLQINKDISSYEAEIYDLTIQGIDKELLLQRWNLYKGLNIHRNDLIPGEQVLSVDGMIRYIKKNEIIHIYTNRNRVNLANLLLSRSNVSSNKDAEEISIRLHIPLIQVEYINSKATDKFIEIIKEALNEKDQESISKALDNVFKKYGEFIAQSVDIGGALIVQPISHESLSQEDMENLKAHIYWTYDQIMTGNPNVFDQVQFNNFKMMDANNQKIISEYGLEAWMKNFYDHKEGYVISYNRFVPVYTLFDHELKQNLRKYLEKFDENPINKEFISNMNNFEKKNLNTWISRSPKIHLCDWVNNLHLRYGLTIQPCKMGRGLEVAIKFIEIPDIRQYSNSYMRLLQPSSKREAFTLANCIKLDNVDVPFLPEKLIDDSFHPIFDHKQNFEVHCFFVLEQIELAINMDKIEPSEFLIEAVDKAMRDDFPFHSLQNVFNKFGYLWPQKIILGWSASRIYGSIRKVEEDYLSLKRKDKYAIQPLIMEKLKEWRDLIGKSDECTFFMDSNGKIVKDCDIYLQLQSFEDPYTYPEEYHKLYSQLQVVKLEDLVPLYKVLPKTTQDFVENIISDNIHIIMTGVAEIKRENQTYINIQFSRSLPDDNYEMFGNLVAIDMQRIPDVMIQFNLTNRHGCRATIHKLNKRHVFV</sequence>
<dbReference type="AlphaFoldDB" id="A0A9N8WR57"/>
<dbReference type="Gene3D" id="1.10.510.10">
    <property type="entry name" value="Transferase(Phosphotransferase) domain 1"/>
    <property type="match status" value="1"/>
</dbReference>
<dbReference type="PANTHER" id="PTHR44329">
    <property type="entry name" value="SERINE/THREONINE-PROTEIN KINASE TNNI3K-RELATED"/>
    <property type="match status" value="1"/>
</dbReference>
<gene>
    <name evidence="2" type="ORF">RFULGI_LOCUS2107</name>
</gene>
<dbReference type="PROSITE" id="PS50011">
    <property type="entry name" value="PROTEIN_KINASE_DOM"/>
    <property type="match status" value="1"/>
</dbReference>